<evidence type="ECO:0000313" key="4">
    <source>
        <dbReference type="Proteomes" id="UP000242146"/>
    </source>
</evidence>
<dbReference type="GO" id="GO:0005737">
    <property type="term" value="C:cytoplasm"/>
    <property type="evidence" value="ECO:0007669"/>
    <property type="project" value="InterPro"/>
</dbReference>
<dbReference type="Pfam" id="PF04194">
    <property type="entry name" value="PDCD2_C"/>
    <property type="match status" value="1"/>
</dbReference>
<dbReference type="PANTHER" id="PTHR46421:SF1">
    <property type="entry name" value="PROGRAMMED CELL DEATH PROTEIN 2-LIKE"/>
    <property type="match status" value="1"/>
</dbReference>
<dbReference type="InterPro" id="IPR007320">
    <property type="entry name" value="PDCD2_C"/>
</dbReference>
<feature type="compositionally biased region" description="Low complexity" evidence="1">
    <location>
        <begin position="358"/>
        <end position="382"/>
    </location>
</feature>
<dbReference type="PANTHER" id="PTHR46421">
    <property type="entry name" value="PROGRAMMED CELL DEATH PROTEIN 2-LIKE"/>
    <property type="match status" value="1"/>
</dbReference>
<feature type="region of interest" description="Disordered" evidence="1">
    <location>
        <begin position="358"/>
        <end position="383"/>
    </location>
</feature>
<organism evidence="3 4">
    <name type="scientific">Hesseltinella vesiculosa</name>
    <dbReference type="NCBI Taxonomy" id="101127"/>
    <lineage>
        <taxon>Eukaryota</taxon>
        <taxon>Fungi</taxon>
        <taxon>Fungi incertae sedis</taxon>
        <taxon>Mucoromycota</taxon>
        <taxon>Mucoromycotina</taxon>
        <taxon>Mucoromycetes</taxon>
        <taxon>Mucorales</taxon>
        <taxon>Cunninghamellaceae</taxon>
        <taxon>Hesseltinella</taxon>
    </lineage>
</organism>
<sequence length="425" mass="46398">MANDQVLLGLPDGPIDKTDDTDAYITKLGGLPVWLQDEQPPKHSMCKCKVCGAWMYLLCQSYVPLPDSIFHRVLYIWGCNRRQCMGKEGSFSVIRSHLVDEQYLKERQKKEAQKKKKNKKQQAKAAATALPQGFQMGDVWGANTGFGSSTDGFGSAAGFGSTTGGFGSTNASAAGFGSTTSNFGSTAFVKDTPPPAKPDALADQLGQLSLDTRQSKQPVVATVDKTKLPSFPGEYLYIGTEDTTDKQESADMTKYKEYIDMAEQYLDDDDDEQGGGMWGGETYEKQALPRGVDKQFKKFMERVAYEPSQCIRYEWSGTPLLYHAPTTSLQPPACSSCGQPRVFEMQLMPNLLSVLPTADTAAASSPSASTSSTSQPSSKQQQLDAMNQGMEFGTVLVFVCKADCHPGDDQDPTHATEFVIVQYEQ</sequence>
<evidence type="ECO:0000313" key="3">
    <source>
        <dbReference type="EMBL" id="ORX46039.1"/>
    </source>
</evidence>
<reference evidence="3 4" key="1">
    <citation type="submission" date="2016-07" db="EMBL/GenBank/DDBJ databases">
        <title>Pervasive Adenine N6-methylation of Active Genes in Fungi.</title>
        <authorList>
            <consortium name="DOE Joint Genome Institute"/>
            <person name="Mondo S.J."/>
            <person name="Dannebaum R.O."/>
            <person name="Kuo R.C."/>
            <person name="Labutti K."/>
            <person name="Haridas S."/>
            <person name="Kuo A."/>
            <person name="Salamov A."/>
            <person name="Ahrendt S.R."/>
            <person name="Lipzen A."/>
            <person name="Sullivan W."/>
            <person name="Andreopoulos W.B."/>
            <person name="Clum A."/>
            <person name="Lindquist E."/>
            <person name="Daum C."/>
            <person name="Ramamoorthy G.K."/>
            <person name="Gryganskyi A."/>
            <person name="Culley D."/>
            <person name="Magnuson J.K."/>
            <person name="James T.Y."/>
            <person name="O'Malley M.A."/>
            <person name="Stajich J.E."/>
            <person name="Spatafora J.W."/>
            <person name="Visel A."/>
            <person name="Grigoriev I.V."/>
        </authorList>
    </citation>
    <scope>NUCLEOTIDE SEQUENCE [LARGE SCALE GENOMIC DNA]</scope>
    <source>
        <strain evidence="3 4">NRRL 3301</strain>
    </source>
</reference>
<evidence type="ECO:0000256" key="1">
    <source>
        <dbReference type="SAM" id="MobiDB-lite"/>
    </source>
</evidence>
<dbReference type="STRING" id="101127.A0A1X2G627"/>
<name>A0A1X2G627_9FUNG</name>
<dbReference type="InterPro" id="IPR052815">
    <property type="entry name" value="PDCD2-like_regulator"/>
</dbReference>
<dbReference type="EMBL" id="MCGT01000039">
    <property type="protein sequence ID" value="ORX46039.1"/>
    <property type="molecule type" value="Genomic_DNA"/>
</dbReference>
<dbReference type="AlphaFoldDB" id="A0A1X2G627"/>
<dbReference type="OrthoDB" id="443682at2759"/>
<keyword evidence="4" id="KW-1185">Reference proteome</keyword>
<protein>
    <recommendedName>
        <fullName evidence="2">Programmed cell death protein 2 C-terminal domain-containing protein</fullName>
    </recommendedName>
</protein>
<feature type="compositionally biased region" description="Basic residues" evidence="1">
    <location>
        <begin position="112"/>
        <end position="122"/>
    </location>
</feature>
<accession>A0A1X2G627</accession>
<feature type="domain" description="Programmed cell death protein 2 C-terminal" evidence="2">
    <location>
        <begin position="293"/>
        <end position="422"/>
    </location>
</feature>
<gene>
    <name evidence="3" type="ORF">DM01DRAFT_1410709</name>
</gene>
<dbReference type="Proteomes" id="UP000242146">
    <property type="component" value="Unassembled WGS sequence"/>
</dbReference>
<evidence type="ECO:0000259" key="2">
    <source>
        <dbReference type="Pfam" id="PF04194"/>
    </source>
</evidence>
<comment type="caution">
    <text evidence="3">The sequence shown here is derived from an EMBL/GenBank/DDBJ whole genome shotgun (WGS) entry which is preliminary data.</text>
</comment>
<proteinExistence type="predicted"/>
<feature type="region of interest" description="Disordered" evidence="1">
    <location>
        <begin position="109"/>
        <end position="128"/>
    </location>
</feature>